<comment type="caution">
    <text evidence="3">The sequence shown here is derived from an EMBL/GenBank/DDBJ whole genome shotgun (WGS) entry which is preliminary data.</text>
</comment>
<dbReference type="CDD" id="cd07302">
    <property type="entry name" value="CHD"/>
    <property type="match status" value="1"/>
</dbReference>
<dbReference type="Pfam" id="PF00211">
    <property type="entry name" value="Guanylate_cyc"/>
    <property type="match status" value="1"/>
</dbReference>
<sequence length="397" mass="41377">MSNSDASVTGVTLMLVTAGTLGQVFDWDAMEAAGIANPRERADLIKYLDDLGFTLGQMVEAERRGRLFGLAGDVLQWSGPPIYTVAAAAEQLGLTAEQVAHAWGLLGLTFAGPDVPALSQADVDALATWVGLKAVVGEEGALGLLRVLGAAMARLAEAESTLIRAGTPDIQMTHTKDEFATAQAYRSVAEFVPRIGALIDIVHRHHLTSARTHFEGVIRDTSSSVVCGIGFADLSGFTALTQALTPAQLSELLNEFAGAVSDVVHADGGRVVKFIGDEVMWVSAAPEQLAQAAVDLVEHPQARAEGLQVRAGLAFGTVLAINGDYFGNAVNLAARLVAAAAPGQILTDAVLHEQLPDWPAKPHGPLVLKGFDEPVPAFELRAGGGGEVGPAGLRCAT</sequence>
<name>A0ABQ1C7F4_9MYCO</name>
<evidence type="ECO:0000313" key="4">
    <source>
        <dbReference type="Proteomes" id="UP000465240"/>
    </source>
</evidence>
<evidence type="ECO:0000313" key="3">
    <source>
        <dbReference type="EMBL" id="GFG79908.1"/>
    </source>
</evidence>
<organism evidence="3 4">
    <name type="scientific">Mycobacterium paragordonae</name>
    <dbReference type="NCBI Taxonomy" id="1389713"/>
    <lineage>
        <taxon>Bacteria</taxon>
        <taxon>Bacillati</taxon>
        <taxon>Actinomycetota</taxon>
        <taxon>Actinomycetes</taxon>
        <taxon>Mycobacteriales</taxon>
        <taxon>Mycobacteriaceae</taxon>
        <taxon>Mycobacterium</taxon>
    </lineage>
</organism>
<dbReference type="InterPro" id="IPR029787">
    <property type="entry name" value="Nucleotide_cyclase"/>
</dbReference>
<comment type="similarity">
    <text evidence="1">Belongs to the adenylyl cyclase class-3 family.</text>
</comment>
<accession>A0ABQ1C7F4</accession>
<dbReference type="Gene3D" id="3.30.70.1230">
    <property type="entry name" value="Nucleotide cyclase"/>
    <property type="match status" value="1"/>
</dbReference>
<dbReference type="SMART" id="SM00044">
    <property type="entry name" value="CYCc"/>
    <property type="match status" value="1"/>
</dbReference>
<proteinExistence type="inferred from homology"/>
<reference evidence="3 4" key="1">
    <citation type="journal article" date="2019" name="Emerg. Microbes Infect.">
        <title>Comprehensive subspecies identification of 175 nontuberculous mycobacteria species based on 7547 genomic profiles.</title>
        <authorList>
            <person name="Matsumoto Y."/>
            <person name="Kinjo T."/>
            <person name="Motooka D."/>
            <person name="Nabeya D."/>
            <person name="Jung N."/>
            <person name="Uechi K."/>
            <person name="Horii T."/>
            <person name="Iida T."/>
            <person name="Fujita J."/>
            <person name="Nakamura S."/>
        </authorList>
    </citation>
    <scope>NUCLEOTIDE SEQUENCE [LARGE SCALE GENOMIC DNA]</scope>
    <source>
        <strain evidence="3 4">JCM 18565</strain>
    </source>
</reference>
<keyword evidence="4" id="KW-1185">Reference proteome</keyword>
<dbReference type="PANTHER" id="PTHR43081">
    <property type="entry name" value="ADENYLATE CYCLASE, TERMINAL-DIFFERENTIATION SPECIFIC-RELATED"/>
    <property type="match status" value="1"/>
</dbReference>
<feature type="domain" description="Guanylate cyclase" evidence="2">
    <location>
        <begin position="228"/>
        <end position="337"/>
    </location>
</feature>
<dbReference type="SUPFAM" id="SSF55073">
    <property type="entry name" value="Nucleotide cyclase"/>
    <property type="match status" value="1"/>
</dbReference>
<dbReference type="PANTHER" id="PTHR43081:SF1">
    <property type="entry name" value="ADENYLATE CYCLASE, TERMINAL-DIFFERENTIATION SPECIFIC"/>
    <property type="match status" value="1"/>
</dbReference>
<dbReference type="PROSITE" id="PS50125">
    <property type="entry name" value="GUANYLATE_CYCLASE_2"/>
    <property type="match status" value="1"/>
</dbReference>
<evidence type="ECO:0000256" key="1">
    <source>
        <dbReference type="ARBA" id="ARBA00005381"/>
    </source>
</evidence>
<evidence type="ECO:0000259" key="2">
    <source>
        <dbReference type="PROSITE" id="PS50125"/>
    </source>
</evidence>
<dbReference type="InterPro" id="IPR050697">
    <property type="entry name" value="Adenylyl/Guanylyl_Cyclase_3/4"/>
</dbReference>
<dbReference type="Proteomes" id="UP000465240">
    <property type="component" value="Unassembled WGS sequence"/>
</dbReference>
<dbReference type="InterPro" id="IPR001054">
    <property type="entry name" value="A/G_cyclase"/>
</dbReference>
<gene>
    <name evidence="3" type="ORF">MPRG_31840</name>
</gene>
<dbReference type="EMBL" id="BLKX01000001">
    <property type="protein sequence ID" value="GFG79908.1"/>
    <property type="molecule type" value="Genomic_DNA"/>
</dbReference>
<protein>
    <recommendedName>
        <fullName evidence="2">Guanylate cyclase domain-containing protein</fullName>
    </recommendedName>
</protein>